<proteinExistence type="inferred from homology"/>
<dbReference type="AlphaFoldDB" id="A0A2K0U3D6"/>
<dbReference type="OrthoDB" id="5417844at2759"/>
<dbReference type="Pfam" id="PF20684">
    <property type="entry name" value="Fung_rhodopsin"/>
    <property type="match status" value="1"/>
</dbReference>
<accession>A0A2K0U3D6</accession>
<organism evidence="8 9">
    <name type="scientific">Gibberella nygamai</name>
    <name type="common">Bean root rot disease fungus</name>
    <name type="synonym">Fusarium nygamai</name>
    <dbReference type="NCBI Taxonomy" id="42673"/>
    <lineage>
        <taxon>Eukaryota</taxon>
        <taxon>Fungi</taxon>
        <taxon>Dikarya</taxon>
        <taxon>Ascomycota</taxon>
        <taxon>Pezizomycotina</taxon>
        <taxon>Sordariomycetes</taxon>
        <taxon>Hypocreomycetidae</taxon>
        <taxon>Hypocreales</taxon>
        <taxon>Nectriaceae</taxon>
        <taxon>Fusarium</taxon>
        <taxon>Fusarium fujikuroi species complex</taxon>
    </lineage>
</organism>
<sequence>MKVWAVGVFICEITYSLTLCTVKWSILAFYWRIFGSTYLIRVPIWTLLGLVTAWCIAVFGIIIFQCSPPRALWEQFDPINPMPSDEFVCGVDTKKFFLGKAIPNIITDIFIILLPLPSIKTLHLPLLQKVAVVFIFTLGVFVTIISIIRLFFILNLDLKSPDVTWNISNSLIWSNVEANIAIVCCCLPSLKPLYSIALNGIVNSAARSSDSKSGTANALDRHPQPGLYDPCYSHSSAQVVVTNGSSNCVDNERSLVRLDEPDSNSFNSDLGSGYELANLGHVNGIAITTDFILQGHAAV</sequence>
<evidence type="ECO:0000256" key="3">
    <source>
        <dbReference type="ARBA" id="ARBA00022989"/>
    </source>
</evidence>
<comment type="subcellular location">
    <subcellularLocation>
        <location evidence="1">Membrane</location>
        <topology evidence="1">Multi-pass membrane protein</topology>
    </subcellularLocation>
</comment>
<evidence type="ECO:0000256" key="5">
    <source>
        <dbReference type="ARBA" id="ARBA00038359"/>
    </source>
</evidence>
<dbReference type="InterPro" id="IPR052337">
    <property type="entry name" value="SAT4-like"/>
</dbReference>
<evidence type="ECO:0000259" key="7">
    <source>
        <dbReference type="Pfam" id="PF20684"/>
    </source>
</evidence>
<evidence type="ECO:0000256" key="6">
    <source>
        <dbReference type="SAM" id="Phobius"/>
    </source>
</evidence>
<evidence type="ECO:0000256" key="2">
    <source>
        <dbReference type="ARBA" id="ARBA00022692"/>
    </source>
</evidence>
<evidence type="ECO:0000313" key="9">
    <source>
        <dbReference type="Proteomes" id="UP000236664"/>
    </source>
</evidence>
<dbReference type="GO" id="GO:0016020">
    <property type="term" value="C:membrane"/>
    <property type="evidence" value="ECO:0007669"/>
    <property type="project" value="UniProtKB-SubCell"/>
</dbReference>
<evidence type="ECO:0000313" key="8">
    <source>
        <dbReference type="EMBL" id="PNP52283.1"/>
    </source>
</evidence>
<feature type="transmembrane region" description="Helical" evidence="6">
    <location>
        <begin position="131"/>
        <end position="152"/>
    </location>
</feature>
<dbReference type="InterPro" id="IPR049326">
    <property type="entry name" value="Rhodopsin_dom_fungi"/>
</dbReference>
<dbReference type="STRING" id="42673.A0A2K0U3D6"/>
<dbReference type="Proteomes" id="UP000236664">
    <property type="component" value="Unassembled WGS sequence"/>
</dbReference>
<reference evidence="8 9" key="1">
    <citation type="submission" date="2017-06" db="EMBL/GenBank/DDBJ databases">
        <title>Genome of Fusarium nygamai isolate CS10214.</title>
        <authorList>
            <person name="Gardiner D.M."/>
            <person name="Obanor F."/>
            <person name="Kazan K."/>
        </authorList>
    </citation>
    <scope>NUCLEOTIDE SEQUENCE [LARGE SCALE GENOMIC DNA]</scope>
    <source>
        <strain evidence="8 9">CS10214</strain>
    </source>
</reference>
<evidence type="ECO:0000256" key="4">
    <source>
        <dbReference type="ARBA" id="ARBA00023136"/>
    </source>
</evidence>
<dbReference type="PANTHER" id="PTHR33048">
    <property type="entry name" value="PTH11-LIKE INTEGRAL MEMBRANE PROTEIN (AFU_ORTHOLOGUE AFUA_5G11245)"/>
    <property type="match status" value="1"/>
</dbReference>
<comment type="similarity">
    <text evidence="5">Belongs to the SAT4 family.</text>
</comment>
<comment type="caution">
    <text evidence="8">The sequence shown here is derived from an EMBL/GenBank/DDBJ whole genome shotgun (WGS) entry which is preliminary data.</text>
</comment>
<dbReference type="EMBL" id="MTQA01000762">
    <property type="protein sequence ID" value="PNP52283.1"/>
    <property type="molecule type" value="Genomic_DNA"/>
</dbReference>
<evidence type="ECO:0000256" key="1">
    <source>
        <dbReference type="ARBA" id="ARBA00004141"/>
    </source>
</evidence>
<keyword evidence="3 6" id="KW-1133">Transmembrane helix</keyword>
<feature type="domain" description="Rhodopsin" evidence="7">
    <location>
        <begin position="8"/>
        <end position="195"/>
    </location>
</feature>
<keyword evidence="4 6" id="KW-0472">Membrane</keyword>
<feature type="transmembrane region" description="Helical" evidence="6">
    <location>
        <begin position="42"/>
        <end position="64"/>
    </location>
</feature>
<keyword evidence="9" id="KW-1185">Reference proteome</keyword>
<keyword evidence="2 6" id="KW-0812">Transmembrane</keyword>
<feature type="transmembrane region" description="Helical" evidence="6">
    <location>
        <begin position="6"/>
        <end position="30"/>
    </location>
</feature>
<name>A0A2K0U3D6_GIBNY</name>
<protein>
    <recommendedName>
        <fullName evidence="7">Rhodopsin domain-containing protein</fullName>
    </recommendedName>
</protein>
<gene>
    <name evidence="8" type="ORF">FNYG_15856</name>
</gene>
<dbReference type="PANTHER" id="PTHR33048:SF47">
    <property type="entry name" value="INTEGRAL MEMBRANE PROTEIN-RELATED"/>
    <property type="match status" value="1"/>
</dbReference>
<feature type="transmembrane region" description="Helical" evidence="6">
    <location>
        <begin position="101"/>
        <end position="119"/>
    </location>
</feature>